<reference evidence="2 3" key="1">
    <citation type="submission" date="2018-11" db="EMBL/GenBank/DDBJ databases">
        <title>Genome assembly of Steccherinum ochraceum LE-BIN_3174, the white-rot fungus of the Steccherinaceae family (The Residual Polyporoid clade, Polyporales, Basidiomycota).</title>
        <authorList>
            <person name="Fedorova T.V."/>
            <person name="Glazunova O.A."/>
            <person name="Landesman E.O."/>
            <person name="Moiseenko K.V."/>
            <person name="Psurtseva N.V."/>
            <person name="Savinova O.S."/>
            <person name="Shakhova N.V."/>
            <person name="Tyazhelova T.V."/>
            <person name="Vasina D.V."/>
        </authorList>
    </citation>
    <scope>NUCLEOTIDE SEQUENCE [LARGE SCALE GENOMIC DNA]</scope>
    <source>
        <strain evidence="2 3">LE-BIN_3174</strain>
    </source>
</reference>
<accession>A0A4R0R9P8</accession>
<name>A0A4R0R9P8_9APHY</name>
<keyword evidence="3" id="KW-1185">Reference proteome</keyword>
<sequence length="71" mass="7172">MSGYVNPLHPNPSNGQRSQFSSLGGALSPLQPSQSANVQPNRGSADPKAAASAANKRSTAHAGSRGSTNNL</sequence>
<feature type="region of interest" description="Disordered" evidence="1">
    <location>
        <begin position="1"/>
        <end position="71"/>
    </location>
</feature>
<dbReference type="EMBL" id="RWJN01000625">
    <property type="protein sequence ID" value="TCD60278.1"/>
    <property type="molecule type" value="Genomic_DNA"/>
</dbReference>
<evidence type="ECO:0000313" key="3">
    <source>
        <dbReference type="Proteomes" id="UP000292702"/>
    </source>
</evidence>
<evidence type="ECO:0000256" key="1">
    <source>
        <dbReference type="SAM" id="MobiDB-lite"/>
    </source>
</evidence>
<feature type="compositionally biased region" description="Polar residues" evidence="1">
    <location>
        <begin position="11"/>
        <end position="22"/>
    </location>
</feature>
<feature type="compositionally biased region" description="Low complexity" evidence="1">
    <location>
        <begin position="44"/>
        <end position="62"/>
    </location>
</feature>
<feature type="compositionally biased region" description="Polar residues" evidence="1">
    <location>
        <begin position="30"/>
        <end position="42"/>
    </location>
</feature>
<dbReference type="AlphaFoldDB" id="A0A4R0R9P8"/>
<proteinExistence type="predicted"/>
<dbReference type="Proteomes" id="UP000292702">
    <property type="component" value="Unassembled WGS sequence"/>
</dbReference>
<gene>
    <name evidence="2" type="ORF">EIP91_010430</name>
</gene>
<protein>
    <submittedName>
        <fullName evidence="2">Uncharacterized protein</fullName>
    </submittedName>
</protein>
<organism evidence="2 3">
    <name type="scientific">Steccherinum ochraceum</name>
    <dbReference type="NCBI Taxonomy" id="92696"/>
    <lineage>
        <taxon>Eukaryota</taxon>
        <taxon>Fungi</taxon>
        <taxon>Dikarya</taxon>
        <taxon>Basidiomycota</taxon>
        <taxon>Agaricomycotina</taxon>
        <taxon>Agaricomycetes</taxon>
        <taxon>Polyporales</taxon>
        <taxon>Steccherinaceae</taxon>
        <taxon>Steccherinum</taxon>
    </lineage>
</organism>
<dbReference type="OrthoDB" id="10398788at2759"/>
<evidence type="ECO:0000313" key="2">
    <source>
        <dbReference type="EMBL" id="TCD60278.1"/>
    </source>
</evidence>
<comment type="caution">
    <text evidence="2">The sequence shown here is derived from an EMBL/GenBank/DDBJ whole genome shotgun (WGS) entry which is preliminary data.</text>
</comment>